<organism evidence="2 3">
    <name type="scientific">Ficus carica</name>
    <name type="common">Common fig</name>
    <dbReference type="NCBI Taxonomy" id="3494"/>
    <lineage>
        <taxon>Eukaryota</taxon>
        <taxon>Viridiplantae</taxon>
        <taxon>Streptophyta</taxon>
        <taxon>Embryophyta</taxon>
        <taxon>Tracheophyta</taxon>
        <taxon>Spermatophyta</taxon>
        <taxon>Magnoliopsida</taxon>
        <taxon>eudicotyledons</taxon>
        <taxon>Gunneridae</taxon>
        <taxon>Pentapetalae</taxon>
        <taxon>rosids</taxon>
        <taxon>fabids</taxon>
        <taxon>Rosales</taxon>
        <taxon>Moraceae</taxon>
        <taxon>Ficeae</taxon>
        <taxon>Ficus</taxon>
    </lineage>
</organism>
<feature type="region of interest" description="Disordered" evidence="1">
    <location>
        <begin position="1"/>
        <end position="118"/>
    </location>
</feature>
<dbReference type="EMBL" id="BTGU01000015">
    <property type="protein sequence ID" value="GMN42782.1"/>
    <property type="molecule type" value="Genomic_DNA"/>
</dbReference>
<keyword evidence="3" id="KW-1185">Reference proteome</keyword>
<evidence type="ECO:0000313" key="3">
    <source>
        <dbReference type="Proteomes" id="UP001187192"/>
    </source>
</evidence>
<reference evidence="2" key="1">
    <citation type="submission" date="2023-07" db="EMBL/GenBank/DDBJ databases">
        <title>draft genome sequence of fig (Ficus carica).</title>
        <authorList>
            <person name="Takahashi T."/>
            <person name="Nishimura K."/>
        </authorList>
    </citation>
    <scope>NUCLEOTIDE SEQUENCE</scope>
</reference>
<gene>
    <name evidence="2" type="ORF">TIFTF001_011992</name>
</gene>
<feature type="compositionally biased region" description="Basic and acidic residues" evidence="1">
    <location>
        <begin position="11"/>
        <end position="27"/>
    </location>
</feature>
<dbReference type="AlphaFoldDB" id="A0AA87ZY76"/>
<protein>
    <submittedName>
        <fullName evidence="2">Uncharacterized protein</fullName>
    </submittedName>
</protein>
<comment type="caution">
    <text evidence="2">The sequence shown here is derived from an EMBL/GenBank/DDBJ whole genome shotgun (WGS) entry which is preliminary data.</text>
</comment>
<dbReference type="Proteomes" id="UP001187192">
    <property type="component" value="Unassembled WGS sequence"/>
</dbReference>
<sequence>MRPSGRYRQPPGHDRRWSGESDADGRVHCCGPTVRLQRHPGKANPKRDKGRGLHLPPCHEVPRRERGWRVPGKPGGREKVLHGGGQQSVPKGPCPDHCGNRLQGGRTRSSERRCRSAE</sequence>
<feature type="compositionally biased region" description="Basic and acidic residues" evidence="1">
    <location>
        <begin position="108"/>
        <end position="118"/>
    </location>
</feature>
<proteinExistence type="predicted"/>
<evidence type="ECO:0000313" key="2">
    <source>
        <dbReference type="EMBL" id="GMN42782.1"/>
    </source>
</evidence>
<name>A0AA87ZY76_FICCA</name>
<evidence type="ECO:0000256" key="1">
    <source>
        <dbReference type="SAM" id="MobiDB-lite"/>
    </source>
</evidence>
<accession>A0AA87ZY76</accession>